<comment type="function">
    <text evidence="6">Synthesizes alpha-1,4-glucan chains using ADP-glucose.</text>
</comment>
<dbReference type="GO" id="GO:0009011">
    <property type="term" value="F:alpha-1,4-glucan glucosyltransferase (ADP-glucose donor) activity"/>
    <property type="evidence" value="ECO:0007669"/>
    <property type="project" value="UniProtKB-UniRule"/>
</dbReference>
<organism evidence="8 9">
    <name type="scientific">Aliiruegeria lutimaris</name>
    <dbReference type="NCBI Taxonomy" id="571298"/>
    <lineage>
        <taxon>Bacteria</taxon>
        <taxon>Pseudomonadati</taxon>
        <taxon>Pseudomonadota</taxon>
        <taxon>Alphaproteobacteria</taxon>
        <taxon>Rhodobacterales</taxon>
        <taxon>Roseobacteraceae</taxon>
        <taxon>Aliiruegeria</taxon>
    </lineage>
</organism>
<dbReference type="OrthoDB" id="9808590at2"/>
<name>A0A1G9BZW5_9RHOB</name>
<evidence type="ECO:0000256" key="6">
    <source>
        <dbReference type="HAMAP-Rule" id="MF_00484"/>
    </source>
</evidence>
<keyword evidence="9" id="KW-1185">Reference proteome</keyword>
<dbReference type="GO" id="GO:0005978">
    <property type="term" value="P:glycogen biosynthetic process"/>
    <property type="evidence" value="ECO:0007669"/>
    <property type="project" value="UniProtKB-UniRule"/>
</dbReference>
<dbReference type="EC" id="2.4.1.21" evidence="6"/>
<dbReference type="NCBIfam" id="NF001899">
    <property type="entry name" value="PRK00654.1-2"/>
    <property type="match status" value="1"/>
</dbReference>
<comment type="pathway">
    <text evidence="6">Glycan biosynthesis; glycogen biosynthesis.</text>
</comment>
<evidence type="ECO:0000256" key="2">
    <source>
        <dbReference type="ARBA" id="ARBA00010281"/>
    </source>
</evidence>
<keyword evidence="3 6" id="KW-0328">Glycosyltransferase</keyword>
<keyword evidence="4 6" id="KW-0808">Transferase</keyword>
<evidence type="ECO:0000313" key="9">
    <source>
        <dbReference type="Proteomes" id="UP000199382"/>
    </source>
</evidence>
<dbReference type="GO" id="GO:0004373">
    <property type="term" value="F:alpha-1,4-glucan glucosyltransferase (UDP-glucose donor) activity"/>
    <property type="evidence" value="ECO:0007669"/>
    <property type="project" value="InterPro"/>
</dbReference>
<sequence>MKVLSVTSEIAPLIKTGGLADVAGALPLAIKAEGVDMRTLVPGYPKILEALGEGRQVMTDGNLFGGPAQVLFGTVGDLELYVLDAAHLFYRGGGPYAAPDGYDWWDNSERFAALCWIGARLASEGHLHGWQPDVVHAHDWQGGFTPVYMQRTGASHAVGSVMTIHNIAFTGSAGADMIHSLRLPMEGYNAGGFEFYGRISALKAGIAYADKVNTVSPTYAEELKTPEFGMGFDGTLKYKGADFTGILNGIDTDYWDPATDPHIETYKVLRGKAKARAVLCEEMGLNPEGGPICVVVSRLTDQKGMDVLLHALPRLIERGGHLCLLGSGNPWFEGKFLEAAAAYPGQVAVRIGYDEPLSHRIIAGGDAILVPSRFEPCGLTQLYGLRYGTVPVVAQTGGLADTVIPLTVATRMAKVATGLQHAPGNADALAAALDELCDLWAQPKLFQQIQRNGMKHPVGWDVSAAEYAALFKEASRNP</sequence>
<evidence type="ECO:0000313" key="8">
    <source>
        <dbReference type="EMBL" id="SDK44999.1"/>
    </source>
</evidence>
<dbReference type="PANTHER" id="PTHR45825">
    <property type="entry name" value="GRANULE-BOUND STARCH SYNTHASE 1, CHLOROPLASTIC/AMYLOPLASTIC"/>
    <property type="match status" value="1"/>
</dbReference>
<dbReference type="Gene3D" id="3.40.50.2000">
    <property type="entry name" value="Glycogen Phosphorylase B"/>
    <property type="match status" value="2"/>
</dbReference>
<dbReference type="NCBIfam" id="TIGR02095">
    <property type="entry name" value="glgA"/>
    <property type="match status" value="1"/>
</dbReference>
<dbReference type="Pfam" id="PF08323">
    <property type="entry name" value="Glyco_transf_5"/>
    <property type="match status" value="1"/>
</dbReference>
<dbReference type="Proteomes" id="UP000199382">
    <property type="component" value="Unassembled WGS sequence"/>
</dbReference>
<dbReference type="AlphaFoldDB" id="A0A1G9BZW5"/>
<dbReference type="EMBL" id="FNEK01000041">
    <property type="protein sequence ID" value="SDK44999.1"/>
    <property type="molecule type" value="Genomic_DNA"/>
</dbReference>
<comment type="similarity">
    <text evidence="2 6">Belongs to the glycosyltransferase 1 family. Bacterial/plant glycogen synthase subfamily.</text>
</comment>
<dbReference type="GO" id="GO:0005829">
    <property type="term" value="C:cytosol"/>
    <property type="evidence" value="ECO:0007669"/>
    <property type="project" value="TreeGrafter"/>
</dbReference>
<keyword evidence="5 6" id="KW-0320">Glycogen biosynthesis</keyword>
<comment type="catalytic activity">
    <reaction evidence="1 6">
        <text>[(1-&gt;4)-alpha-D-glucosyl](n) + ADP-alpha-D-glucose = [(1-&gt;4)-alpha-D-glucosyl](n+1) + ADP + H(+)</text>
        <dbReference type="Rhea" id="RHEA:18189"/>
        <dbReference type="Rhea" id="RHEA-COMP:9584"/>
        <dbReference type="Rhea" id="RHEA-COMP:9587"/>
        <dbReference type="ChEBI" id="CHEBI:15378"/>
        <dbReference type="ChEBI" id="CHEBI:15444"/>
        <dbReference type="ChEBI" id="CHEBI:57498"/>
        <dbReference type="ChEBI" id="CHEBI:456216"/>
        <dbReference type="EC" id="2.4.1.21"/>
    </reaction>
</comment>
<feature type="domain" description="Starch synthase catalytic" evidence="7">
    <location>
        <begin position="2"/>
        <end position="237"/>
    </location>
</feature>
<proteinExistence type="inferred from homology"/>
<dbReference type="InterPro" id="IPR013534">
    <property type="entry name" value="Starch_synth_cat_dom"/>
</dbReference>
<dbReference type="PANTHER" id="PTHR45825:SF11">
    <property type="entry name" value="ALPHA AMYLASE DOMAIN-CONTAINING PROTEIN"/>
    <property type="match status" value="1"/>
</dbReference>
<protein>
    <recommendedName>
        <fullName evidence="6">Glycogen synthase</fullName>
        <ecNumber evidence="6">2.4.1.21</ecNumber>
    </recommendedName>
    <alternativeName>
        <fullName evidence="6">Starch [bacterial glycogen] synthase</fullName>
    </alternativeName>
</protein>
<evidence type="ECO:0000256" key="3">
    <source>
        <dbReference type="ARBA" id="ARBA00022676"/>
    </source>
</evidence>
<feature type="binding site" evidence="6">
    <location>
        <position position="15"/>
    </location>
    <ligand>
        <name>ADP-alpha-D-glucose</name>
        <dbReference type="ChEBI" id="CHEBI:57498"/>
    </ligand>
</feature>
<dbReference type="CDD" id="cd03791">
    <property type="entry name" value="GT5_Glycogen_synthase_DULL1-like"/>
    <property type="match status" value="1"/>
</dbReference>
<evidence type="ECO:0000256" key="5">
    <source>
        <dbReference type="ARBA" id="ARBA00023056"/>
    </source>
</evidence>
<dbReference type="STRING" id="571298.SAMN04488026_104131"/>
<dbReference type="InterPro" id="IPR011835">
    <property type="entry name" value="GS/SS"/>
</dbReference>
<dbReference type="HAMAP" id="MF_00484">
    <property type="entry name" value="Glycogen_synth"/>
    <property type="match status" value="1"/>
</dbReference>
<dbReference type="UniPathway" id="UPA00164"/>
<dbReference type="SUPFAM" id="SSF53756">
    <property type="entry name" value="UDP-Glycosyltransferase/glycogen phosphorylase"/>
    <property type="match status" value="1"/>
</dbReference>
<evidence type="ECO:0000256" key="4">
    <source>
        <dbReference type="ARBA" id="ARBA00022679"/>
    </source>
</evidence>
<reference evidence="8 9" key="1">
    <citation type="submission" date="2016-10" db="EMBL/GenBank/DDBJ databases">
        <authorList>
            <person name="de Groot N.N."/>
        </authorList>
    </citation>
    <scope>NUCLEOTIDE SEQUENCE [LARGE SCALE GENOMIC DNA]</scope>
    <source>
        <strain evidence="8 9">DSM 25294</strain>
    </source>
</reference>
<gene>
    <name evidence="6" type="primary">glgA</name>
    <name evidence="8" type="ORF">SAMN04488026_104131</name>
</gene>
<dbReference type="Pfam" id="PF13692">
    <property type="entry name" value="Glyco_trans_1_4"/>
    <property type="match status" value="1"/>
</dbReference>
<dbReference type="RefSeq" id="WP_093159542.1">
    <property type="nucleotide sequence ID" value="NZ_FNEK01000041.1"/>
</dbReference>
<accession>A0A1G9BZW5</accession>
<evidence type="ECO:0000256" key="1">
    <source>
        <dbReference type="ARBA" id="ARBA00001478"/>
    </source>
</evidence>
<evidence type="ECO:0000259" key="7">
    <source>
        <dbReference type="Pfam" id="PF08323"/>
    </source>
</evidence>